<dbReference type="EMBL" id="BMAW01032723">
    <property type="protein sequence ID" value="GFU26967.1"/>
    <property type="molecule type" value="Genomic_DNA"/>
</dbReference>
<sequence length="52" mass="6087">SALPDETLKTWERLRTAHRRVKEETSEESTSCSKKVPINDLDRLLDFLQDVE</sequence>
<accession>A0A8X6ULQ1</accession>
<organism evidence="1 2">
    <name type="scientific">Nephila pilipes</name>
    <name type="common">Giant wood spider</name>
    <name type="synonym">Nephila maculata</name>
    <dbReference type="NCBI Taxonomy" id="299642"/>
    <lineage>
        <taxon>Eukaryota</taxon>
        <taxon>Metazoa</taxon>
        <taxon>Ecdysozoa</taxon>
        <taxon>Arthropoda</taxon>
        <taxon>Chelicerata</taxon>
        <taxon>Arachnida</taxon>
        <taxon>Araneae</taxon>
        <taxon>Araneomorphae</taxon>
        <taxon>Entelegynae</taxon>
        <taxon>Araneoidea</taxon>
        <taxon>Nephilidae</taxon>
        <taxon>Nephila</taxon>
    </lineage>
</organism>
<comment type="caution">
    <text evidence="1">The sequence shown here is derived from an EMBL/GenBank/DDBJ whole genome shotgun (WGS) entry which is preliminary data.</text>
</comment>
<protein>
    <submittedName>
        <fullName evidence="1">Uncharacterized protein</fullName>
    </submittedName>
</protein>
<name>A0A8X6ULQ1_NEPPI</name>
<keyword evidence="2" id="KW-1185">Reference proteome</keyword>
<proteinExistence type="predicted"/>
<feature type="non-terminal residue" evidence="1">
    <location>
        <position position="1"/>
    </location>
</feature>
<evidence type="ECO:0000313" key="2">
    <source>
        <dbReference type="Proteomes" id="UP000887013"/>
    </source>
</evidence>
<gene>
    <name evidence="1" type="ORF">NPIL_381951</name>
</gene>
<dbReference type="AlphaFoldDB" id="A0A8X6ULQ1"/>
<reference evidence="1" key="1">
    <citation type="submission" date="2020-08" db="EMBL/GenBank/DDBJ databases">
        <title>Multicomponent nature underlies the extraordinary mechanical properties of spider dragline silk.</title>
        <authorList>
            <person name="Kono N."/>
            <person name="Nakamura H."/>
            <person name="Mori M."/>
            <person name="Yoshida Y."/>
            <person name="Ohtoshi R."/>
            <person name="Malay A.D."/>
            <person name="Moran D.A.P."/>
            <person name="Tomita M."/>
            <person name="Numata K."/>
            <person name="Arakawa K."/>
        </authorList>
    </citation>
    <scope>NUCLEOTIDE SEQUENCE</scope>
</reference>
<evidence type="ECO:0000313" key="1">
    <source>
        <dbReference type="EMBL" id="GFU26967.1"/>
    </source>
</evidence>
<dbReference type="Proteomes" id="UP000887013">
    <property type="component" value="Unassembled WGS sequence"/>
</dbReference>